<reference evidence="3" key="1">
    <citation type="submission" date="2005-08" db="EMBL/GenBank/DDBJ databases">
        <title>Complete sequence of Dechloromonas aromatica RCB.</title>
        <authorList>
            <person name="Salinero K.K."/>
            <person name="Copeland A."/>
            <person name="Lucas S."/>
            <person name="Lapidus A."/>
            <person name="Barry K."/>
            <person name="Detter J.C."/>
            <person name="Glavina T."/>
            <person name="Hammon N."/>
            <person name="Israni S."/>
            <person name="Pitluck S."/>
            <person name="Di Bartolo G."/>
            <person name="Trong S."/>
            <person name="Schmutz J."/>
            <person name="Larimer F."/>
            <person name="Land M."/>
            <person name="Ivanova N."/>
            <person name="Richardson P."/>
        </authorList>
    </citation>
    <scope>NUCLEOTIDE SEQUENCE</scope>
    <source>
        <strain evidence="3">RCB</strain>
    </source>
</reference>
<dbReference type="KEGG" id="dar:Daro_1370"/>
<sequence>MENVIIDVVIGLILIYAAFSLLVISLQELISGAMLSSRVTIMHRLLAEATGRDVELKKRLLDNPLIFALSPGEKSAREGIRLLRPPSGPSEVPPDIFARALLMELDPAGDGKPPSERYATPQQFMDALTEKGLAKPNASSRRIYGALRGLLAGNETSWSGFEAAVATWFAQIGDRADGWFKRRSTKFTIFIALPLAVLLNVDTMNIVRSLSSDGELRAGLANTASRVVAEFGNTSNATTPAMASTPDKPEVIALSRLQDAYNRLQPLYFKDDAIGGFRRGLNKVEDACVLIASNRSEKHNKDDREFPLKQRYVSDASTWLDILGILRTNIRLASDNIEKPRKQDSGGSAEEDPRTRLKSSLYCLAHVATWVSSATTISKDPAAQSAMQEAAKALEESTSALVELVRQHVPPPDAQQLFLASPEDFKDCSKRARNPRDAMNCTRERQTDISRLPLGLTDFNLRKQFCNVKIGGQDKSVSTLVSHQDIGPFGLCGNQFEGRPQIGLDPMVLNAKGILAGWMAFGLGILLTTVFAMLGAPFWFDLLGKVVRLRTAGRKADADANARKATGTLPLLPTQSGTAVSPPSAPREAGAAPARPDLNGFENSLTVREIVALQQRLGVEPATGTLDLATREKISAAQGGNPTLTPTGYLALVGRPSLASDVTTLDANNRPRLRAPFATAQALANNLMAMLDFVGRIPATEANFSDDLRALCVLYRYKDDPAMPPETRAVFDLARNKPAALDELDEALLNEILSSRIRKSPAWDRIVDCPWLDWALGELGQVEKDANNRKASNPRICEYLDAVGGKLGDSGDQIPWCGAFVTWTIVQHNLLLAGRTALPVPPANPALATNWNNWGTDVSASPQRGDVIVVRVPNSNSGGHVGWCFAVDATHVTLLGGNQSEGGRVCLSRFPITELIAARRG</sequence>
<proteinExistence type="predicted"/>
<gene>
    <name evidence="3" type="ordered locus">Daro_1370</name>
</gene>
<dbReference type="OrthoDB" id="1523598at2"/>
<evidence type="ECO:0000256" key="2">
    <source>
        <dbReference type="SAM" id="Phobius"/>
    </source>
</evidence>
<feature type="transmembrane region" description="Helical" evidence="2">
    <location>
        <begin position="515"/>
        <end position="540"/>
    </location>
</feature>
<accession>Q47GB2</accession>
<feature type="transmembrane region" description="Helical" evidence="2">
    <location>
        <begin position="6"/>
        <end position="26"/>
    </location>
</feature>
<feature type="compositionally biased region" description="Low complexity" evidence="1">
    <location>
        <begin position="586"/>
        <end position="596"/>
    </location>
</feature>
<dbReference type="HOGENOM" id="CLU_316584_0_0_4"/>
<feature type="region of interest" description="Disordered" evidence="1">
    <location>
        <begin position="557"/>
        <end position="598"/>
    </location>
</feature>
<keyword evidence="2" id="KW-1133">Transmembrane helix</keyword>
<dbReference type="STRING" id="159087.Daro_1370"/>
<protein>
    <submittedName>
        <fullName evidence="3">Uncharacterized protein</fullName>
    </submittedName>
</protein>
<organism evidence="3">
    <name type="scientific">Dechloromonas aromatica (strain RCB)</name>
    <dbReference type="NCBI Taxonomy" id="159087"/>
    <lineage>
        <taxon>Bacteria</taxon>
        <taxon>Pseudomonadati</taxon>
        <taxon>Pseudomonadota</taxon>
        <taxon>Betaproteobacteria</taxon>
        <taxon>Rhodocyclales</taxon>
        <taxon>Azonexaceae</taxon>
        <taxon>Dechloromonas</taxon>
    </lineage>
</organism>
<dbReference type="eggNOG" id="COG0791">
    <property type="taxonomic scope" value="Bacteria"/>
</dbReference>
<dbReference type="EMBL" id="CP000089">
    <property type="protein sequence ID" value="AAZ46119.1"/>
    <property type="molecule type" value="Genomic_DNA"/>
</dbReference>
<evidence type="ECO:0000256" key="1">
    <source>
        <dbReference type="SAM" id="MobiDB-lite"/>
    </source>
</evidence>
<keyword evidence="2" id="KW-0812">Transmembrane</keyword>
<keyword evidence="2" id="KW-0472">Membrane</keyword>
<evidence type="ECO:0000313" key="3">
    <source>
        <dbReference type="EMBL" id="AAZ46119.1"/>
    </source>
</evidence>
<name>Q47GB2_DECAR</name>
<dbReference type="AlphaFoldDB" id="Q47GB2"/>